<evidence type="ECO:0000313" key="3">
    <source>
        <dbReference type="EMBL" id="CAK9013388.1"/>
    </source>
</evidence>
<evidence type="ECO:0000256" key="2">
    <source>
        <dbReference type="SAM" id="MobiDB-lite"/>
    </source>
</evidence>
<proteinExistence type="predicted"/>
<dbReference type="Proteomes" id="UP001642484">
    <property type="component" value="Unassembled WGS sequence"/>
</dbReference>
<name>A0ABP0JGB3_9DINO</name>
<feature type="region of interest" description="Disordered" evidence="2">
    <location>
        <begin position="257"/>
        <end position="277"/>
    </location>
</feature>
<organism evidence="3 4">
    <name type="scientific">Durusdinium trenchii</name>
    <dbReference type="NCBI Taxonomy" id="1381693"/>
    <lineage>
        <taxon>Eukaryota</taxon>
        <taxon>Sar</taxon>
        <taxon>Alveolata</taxon>
        <taxon>Dinophyceae</taxon>
        <taxon>Suessiales</taxon>
        <taxon>Symbiodiniaceae</taxon>
        <taxon>Durusdinium</taxon>
    </lineage>
</organism>
<keyword evidence="4" id="KW-1185">Reference proteome</keyword>
<protein>
    <submittedName>
        <fullName evidence="3">Uncharacterized protein</fullName>
    </submittedName>
</protein>
<accession>A0ABP0JGB3</accession>
<keyword evidence="1" id="KW-0175">Coiled coil</keyword>
<feature type="coiled-coil region" evidence="1">
    <location>
        <begin position="28"/>
        <end position="55"/>
    </location>
</feature>
<feature type="region of interest" description="Disordered" evidence="2">
    <location>
        <begin position="318"/>
        <end position="350"/>
    </location>
</feature>
<dbReference type="EMBL" id="CAXAMN010005347">
    <property type="protein sequence ID" value="CAK9013388.1"/>
    <property type="molecule type" value="Genomic_DNA"/>
</dbReference>
<evidence type="ECO:0000313" key="4">
    <source>
        <dbReference type="Proteomes" id="UP001642484"/>
    </source>
</evidence>
<sequence>MAKRLRSLASILWDSDGDVHLESTTGKSTGCAIKLQELEKENSNLREQVALLEAQINVLKTPRPSPPLLCPLGSRSDLLSAWPDQEWLRHLGNEILELPRLRNEILPLLDETNNAKGCILFQLCKTSRASAVLQHSDRCVRDLFSRHPAVYKVGITSNPVKRWTHPNYGYVNDKREGWLGMKIIAIADTSFSAALVESFLIHQFQGSPGSNSLLSGERVLQGQQVKCEPDIEAMEAEMQDLCCHRFAELERQRALYSPAQGDGGPSRGGHPTMFSATTPGKVLKRACLNGKTPERKTLFESPLHAVLEGDASLKDAERASGSLGQTGEAPDETQPGFDESLESANQQVGDEAARKRLARMIYDEWKKGGAGRTRLQELLQSLNFNKEEFIKHVTQEVESRQSVKMRIKGQWATEDKMRDVLKLKEWDKYESKLAFWFEEDVEAEWETSKTQTRREQTEFGVETTAGDALGEEPSNPTFEMADIRGATAGWGGSSSNGGGGPPPQELKAKYDAIPEDQRTNTHNAFIEKLRVSGESMELKQNKINDIYSSGAVEGYSEEQERQLMVCYKEAMKLPMPQVFFTRGASAARLRRFAHSAILEANDQGSNHISAAIRKAGRMTVENLKNSERDLHRLFEEEQLSIPVKLSIFRVGLLQVHHIKLKTWFEFLLHDYPQVVLGGFEKDDPRSKLLLEAFWSTFRIAHSDHWVYDYHSDSLNKCVPYYLHLDEGTGLRKRAVLIYNMQPLFGAETKNNFEELFSSTSDRSDLEMQRVMLKSQAHNQRGSPFMSRFLLTILPKRWYTKGFARVYDDILNLLASESRSLSEDGAADFFPICLGIKGDAPALAKAAHANRSFMSLRICLECLAGLDEAPFEQISKHPAWKATAGLENPWDEGFPSPLLQIGHRQFAPHLLFRKDPFHIFKQTIGGHFVASSVILLCDLGYFIGEGGSSMAEKLLEAACVDYTFYIKHEWDGSHVSNLKSFTKTIFHWAKVGSFPYLRIKGGDIMLMLRWICRLLQEGCLDETTNKRPKQSLLDHPLDPTHAPLLRAVLKGCLGGLQFFHLLHRNGVWLDQALAGAAASASYDFCASYRDLARMAHHLRLRRFNMEPSLHYFHHYPIDIWERLEQGDEW</sequence>
<gene>
    <name evidence="3" type="ORF">CCMP2556_LOCUS11257</name>
</gene>
<reference evidence="3 4" key="1">
    <citation type="submission" date="2024-02" db="EMBL/GenBank/DDBJ databases">
        <authorList>
            <person name="Chen Y."/>
            <person name="Shah S."/>
            <person name="Dougan E. K."/>
            <person name="Thang M."/>
            <person name="Chan C."/>
        </authorList>
    </citation>
    <scope>NUCLEOTIDE SEQUENCE [LARGE SCALE GENOMIC DNA]</scope>
</reference>
<evidence type="ECO:0000256" key="1">
    <source>
        <dbReference type="SAM" id="Coils"/>
    </source>
</evidence>
<comment type="caution">
    <text evidence="3">The sequence shown here is derived from an EMBL/GenBank/DDBJ whole genome shotgun (WGS) entry which is preliminary data.</text>
</comment>
<feature type="non-terminal residue" evidence="3">
    <location>
        <position position="1128"/>
    </location>
</feature>